<dbReference type="AlphaFoldDB" id="A0A0D2SIF0"/>
<accession>A0A0D2SIF0</accession>
<protein>
    <submittedName>
        <fullName evidence="1">Uncharacterized protein</fullName>
    </submittedName>
</protein>
<name>A0A0D2SIF0_GOSRA</name>
<evidence type="ECO:0000313" key="1">
    <source>
        <dbReference type="EMBL" id="KJB30920.1"/>
    </source>
</evidence>
<proteinExistence type="predicted"/>
<dbReference type="Gramene" id="KJB30920">
    <property type="protein sequence ID" value="KJB30920"/>
    <property type="gene ID" value="B456_005G167900"/>
</dbReference>
<reference evidence="1 2" key="1">
    <citation type="journal article" date="2012" name="Nature">
        <title>Repeated polyploidization of Gossypium genomes and the evolution of spinnable cotton fibres.</title>
        <authorList>
            <person name="Paterson A.H."/>
            <person name="Wendel J.F."/>
            <person name="Gundlach H."/>
            <person name="Guo H."/>
            <person name="Jenkins J."/>
            <person name="Jin D."/>
            <person name="Llewellyn D."/>
            <person name="Showmaker K.C."/>
            <person name="Shu S."/>
            <person name="Udall J."/>
            <person name="Yoo M.J."/>
            <person name="Byers R."/>
            <person name="Chen W."/>
            <person name="Doron-Faigenboim A."/>
            <person name="Duke M.V."/>
            <person name="Gong L."/>
            <person name="Grimwood J."/>
            <person name="Grover C."/>
            <person name="Grupp K."/>
            <person name="Hu G."/>
            <person name="Lee T.H."/>
            <person name="Li J."/>
            <person name="Lin L."/>
            <person name="Liu T."/>
            <person name="Marler B.S."/>
            <person name="Page J.T."/>
            <person name="Roberts A.W."/>
            <person name="Romanel E."/>
            <person name="Sanders W.S."/>
            <person name="Szadkowski E."/>
            <person name="Tan X."/>
            <person name="Tang H."/>
            <person name="Xu C."/>
            <person name="Wang J."/>
            <person name="Wang Z."/>
            <person name="Zhang D."/>
            <person name="Zhang L."/>
            <person name="Ashrafi H."/>
            <person name="Bedon F."/>
            <person name="Bowers J.E."/>
            <person name="Brubaker C.L."/>
            <person name="Chee P.W."/>
            <person name="Das S."/>
            <person name="Gingle A.R."/>
            <person name="Haigler C.H."/>
            <person name="Harker D."/>
            <person name="Hoffmann L.V."/>
            <person name="Hovav R."/>
            <person name="Jones D.C."/>
            <person name="Lemke C."/>
            <person name="Mansoor S."/>
            <person name="ur Rahman M."/>
            <person name="Rainville L.N."/>
            <person name="Rambani A."/>
            <person name="Reddy U.K."/>
            <person name="Rong J.K."/>
            <person name="Saranga Y."/>
            <person name="Scheffler B.E."/>
            <person name="Scheffler J.A."/>
            <person name="Stelly D.M."/>
            <person name="Triplett B.A."/>
            <person name="Van Deynze A."/>
            <person name="Vaslin M.F."/>
            <person name="Waghmare V.N."/>
            <person name="Walford S.A."/>
            <person name="Wright R.J."/>
            <person name="Zaki E.A."/>
            <person name="Zhang T."/>
            <person name="Dennis E.S."/>
            <person name="Mayer K.F."/>
            <person name="Peterson D.G."/>
            <person name="Rokhsar D.S."/>
            <person name="Wang X."/>
            <person name="Schmutz J."/>
        </authorList>
    </citation>
    <scope>NUCLEOTIDE SEQUENCE [LARGE SCALE GENOMIC DNA]</scope>
</reference>
<organism evidence="1 2">
    <name type="scientific">Gossypium raimondii</name>
    <name type="common">Peruvian cotton</name>
    <name type="synonym">Gossypium klotzschianum subsp. raimondii</name>
    <dbReference type="NCBI Taxonomy" id="29730"/>
    <lineage>
        <taxon>Eukaryota</taxon>
        <taxon>Viridiplantae</taxon>
        <taxon>Streptophyta</taxon>
        <taxon>Embryophyta</taxon>
        <taxon>Tracheophyta</taxon>
        <taxon>Spermatophyta</taxon>
        <taxon>Magnoliopsida</taxon>
        <taxon>eudicotyledons</taxon>
        <taxon>Gunneridae</taxon>
        <taxon>Pentapetalae</taxon>
        <taxon>rosids</taxon>
        <taxon>malvids</taxon>
        <taxon>Malvales</taxon>
        <taxon>Malvaceae</taxon>
        <taxon>Malvoideae</taxon>
        <taxon>Gossypium</taxon>
    </lineage>
</organism>
<evidence type="ECO:0000313" key="2">
    <source>
        <dbReference type="Proteomes" id="UP000032304"/>
    </source>
</evidence>
<dbReference type="Proteomes" id="UP000032304">
    <property type="component" value="Chromosome 5"/>
</dbReference>
<sequence length="102" mass="11316">MSLTQIFPSLIPSFFSLVRSLHCSYITVARLDRSVCYCPSLSPASTLSYSSTQLFTLTNCRASITVVPSHRTRFIQPVSVFVANNRSGLGSPTTERVDIKKR</sequence>
<gene>
    <name evidence="1" type="ORF">B456_005G167900</name>
</gene>
<dbReference type="EMBL" id="CM001744">
    <property type="protein sequence ID" value="KJB30920.1"/>
    <property type="molecule type" value="Genomic_DNA"/>
</dbReference>
<keyword evidence="2" id="KW-1185">Reference proteome</keyword>